<keyword evidence="4 12" id="KW-0808">Transferase</keyword>
<evidence type="ECO:0000313" key="15">
    <source>
        <dbReference type="EMBL" id="MCW6509388.1"/>
    </source>
</evidence>
<evidence type="ECO:0000256" key="2">
    <source>
        <dbReference type="ARBA" id="ARBA00003753"/>
    </source>
</evidence>
<evidence type="ECO:0000256" key="6">
    <source>
        <dbReference type="ARBA" id="ARBA00022741"/>
    </source>
</evidence>
<proteinExistence type="inferred from homology"/>
<evidence type="ECO:0000256" key="9">
    <source>
        <dbReference type="ARBA" id="ARBA00023268"/>
    </source>
</evidence>
<dbReference type="EMBL" id="JAMOIM010000009">
    <property type="protein sequence ID" value="MCW6509388.1"/>
    <property type="molecule type" value="Genomic_DNA"/>
</dbReference>
<evidence type="ECO:0000256" key="12">
    <source>
        <dbReference type="HAMAP-Rule" id="MF_01603"/>
    </source>
</evidence>
<dbReference type="InterPro" id="IPR004821">
    <property type="entry name" value="Cyt_trans-like"/>
</dbReference>
<dbReference type="GO" id="GO:0005829">
    <property type="term" value="C:cytosol"/>
    <property type="evidence" value="ECO:0007669"/>
    <property type="project" value="TreeGrafter"/>
</dbReference>
<feature type="domain" description="Cytidyltransferase-like" evidence="14">
    <location>
        <begin position="348"/>
        <end position="442"/>
    </location>
</feature>
<dbReference type="PANTHER" id="PTHR46969:SF1">
    <property type="entry name" value="BIFUNCTIONAL PROTEIN HLDE"/>
    <property type="match status" value="1"/>
</dbReference>
<accession>A0AA41YYG2</accession>
<evidence type="ECO:0000256" key="1">
    <source>
        <dbReference type="ARBA" id="ARBA00002319"/>
    </source>
</evidence>
<evidence type="ECO:0000313" key="16">
    <source>
        <dbReference type="Proteomes" id="UP001165667"/>
    </source>
</evidence>
<feature type="binding site" evidence="12">
    <location>
        <begin position="199"/>
        <end position="202"/>
    </location>
    <ligand>
        <name>ATP</name>
        <dbReference type="ChEBI" id="CHEBI:30616"/>
    </ligand>
</feature>
<dbReference type="InterPro" id="IPR011914">
    <property type="entry name" value="RfaE_dom_II"/>
</dbReference>
<dbReference type="SUPFAM" id="SSF53613">
    <property type="entry name" value="Ribokinase-like"/>
    <property type="match status" value="1"/>
</dbReference>
<name>A0AA41YYG2_9HYPH</name>
<comment type="function">
    <text evidence="2 12">Catalyzes the ADP transfer from ATP to D-glycero-beta-D-manno-heptose 1-phosphate, yielding ADP-D-glycero-beta-D-manno-heptose.</text>
</comment>
<evidence type="ECO:0000259" key="14">
    <source>
        <dbReference type="Pfam" id="PF01467"/>
    </source>
</evidence>
<evidence type="ECO:0000256" key="11">
    <source>
        <dbReference type="ARBA" id="ARBA00047428"/>
    </source>
</evidence>
<comment type="subunit">
    <text evidence="12">Homodimer.</text>
</comment>
<comment type="catalytic activity">
    <reaction evidence="11 12">
        <text>D-glycero-beta-D-manno-heptose 1-phosphate + ATP + H(+) = ADP-D-glycero-beta-D-manno-heptose + diphosphate</text>
        <dbReference type="Rhea" id="RHEA:27465"/>
        <dbReference type="ChEBI" id="CHEBI:15378"/>
        <dbReference type="ChEBI" id="CHEBI:30616"/>
        <dbReference type="ChEBI" id="CHEBI:33019"/>
        <dbReference type="ChEBI" id="CHEBI:59967"/>
        <dbReference type="ChEBI" id="CHEBI:61593"/>
        <dbReference type="EC" id="2.7.7.70"/>
    </reaction>
</comment>
<feature type="region of interest" description="Ribokinase" evidence="12">
    <location>
        <begin position="1"/>
        <end position="320"/>
    </location>
</feature>
<dbReference type="InterPro" id="IPR023030">
    <property type="entry name" value="Bifunc_HldE"/>
</dbReference>
<dbReference type="InterPro" id="IPR011611">
    <property type="entry name" value="PfkB_dom"/>
</dbReference>
<dbReference type="Proteomes" id="UP001165667">
    <property type="component" value="Unassembled WGS sequence"/>
</dbReference>
<evidence type="ECO:0000256" key="8">
    <source>
        <dbReference type="ARBA" id="ARBA00022840"/>
    </source>
</evidence>
<dbReference type="InterPro" id="IPR011913">
    <property type="entry name" value="RfaE_dom_I"/>
</dbReference>
<feature type="active site" evidence="12">
    <location>
        <position position="268"/>
    </location>
</feature>
<gene>
    <name evidence="12 15" type="primary">hldE</name>
    <name evidence="15" type="ORF">M8523_15300</name>
</gene>
<comment type="catalytic activity">
    <reaction evidence="12">
        <text>D-glycero-beta-D-manno-heptose 7-phosphate + ATP = D-glycero-beta-D-manno-heptose 1,7-bisphosphate + ADP + H(+)</text>
        <dbReference type="Rhea" id="RHEA:27473"/>
        <dbReference type="ChEBI" id="CHEBI:15378"/>
        <dbReference type="ChEBI" id="CHEBI:30616"/>
        <dbReference type="ChEBI" id="CHEBI:60204"/>
        <dbReference type="ChEBI" id="CHEBI:60208"/>
        <dbReference type="ChEBI" id="CHEBI:456216"/>
        <dbReference type="EC" id="2.7.1.167"/>
    </reaction>
</comment>
<dbReference type="GO" id="GO:0016773">
    <property type="term" value="F:phosphotransferase activity, alcohol group as acceptor"/>
    <property type="evidence" value="ECO:0007669"/>
    <property type="project" value="InterPro"/>
</dbReference>
<reference evidence="15" key="1">
    <citation type="submission" date="2022-05" db="EMBL/GenBank/DDBJ databases">
        <authorList>
            <person name="Pankratov T."/>
        </authorList>
    </citation>
    <scope>NUCLEOTIDE SEQUENCE</scope>
    <source>
        <strain evidence="15">BP6-180914</strain>
    </source>
</reference>
<keyword evidence="5 12" id="KW-0548">Nucleotidyltransferase</keyword>
<dbReference type="PROSITE" id="PS00583">
    <property type="entry name" value="PFKB_KINASES_1"/>
    <property type="match status" value="1"/>
</dbReference>
<evidence type="ECO:0000256" key="4">
    <source>
        <dbReference type="ARBA" id="ARBA00022679"/>
    </source>
</evidence>
<comment type="similarity">
    <text evidence="12">In the C-terminal section; belongs to the cytidylyltransferase family.</text>
</comment>
<dbReference type="InterPro" id="IPR014729">
    <property type="entry name" value="Rossmann-like_a/b/a_fold"/>
</dbReference>
<dbReference type="NCBIfam" id="TIGR00125">
    <property type="entry name" value="cyt_tran_rel"/>
    <property type="match status" value="1"/>
</dbReference>
<comment type="function">
    <text evidence="1 12">Catalyzes the phosphorylation of D-glycero-D-manno-heptose 7-phosphate at the C-1 position to selectively form D-glycero-beta-D-manno-heptose-1,7-bisphosphate.</text>
</comment>
<evidence type="ECO:0000256" key="7">
    <source>
        <dbReference type="ARBA" id="ARBA00022777"/>
    </source>
</evidence>
<comment type="caution">
    <text evidence="15">The sequence shown here is derived from an EMBL/GenBank/DDBJ whole genome shotgun (WGS) entry which is preliminary data.</text>
</comment>
<dbReference type="SUPFAM" id="SSF52374">
    <property type="entry name" value="Nucleotidylyl transferase"/>
    <property type="match status" value="1"/>
</dbReference>
<keyword evidence="6 12" id="KW-0547">Nucleotide-binding</keyword>
<dbReference type="NCBIfam" id="TIGR02198">
    <property type="entry name" value="rfaE_dom_I"/>
    <property type="match status" value="1"/>
</dbReference>
<comment type="similarity">
    <text evidence="12">In the N-terminal section; belongs to the carbohydrate kinase PfkB family.</text>
</comment>
<dbReference type="NCBIfam" id="NF008454">
    <property type="entry name" value="PRK11316.1"/>
    <property type="match status" value="1"/>
</dbReference>
<feature type="domain" description="Carbohydrate kinase PfkB" evidence="13">
    <location>
        <begin position="11"/>
        <end position="306"/>
    </location>
</feature>
<comment type="pathway">
    <text evidence="12">Nucleotide-sugar biosynthesis; ADP-L-glycero-beta-D-manno-heptose biosynthesis; ADP-L-glycero-beta-D-manno-heptose from D-glycero-beta-D-manno-heptose 7-phosphate: step 3/4.</text>
</comment>
<dbReference type="GO" id="GO:0033786">
    <property type="term" value="F:heptose-1-phosphate adenylyltransferase activity"/>
    <property type="evidence" value="ECO:0007669"/>
    <property type="project" value="UniProtKB-UniRule"/>
</dbReference>
<comment type="pathway">
    <text evidence="12">Nucleotide-sugar biosynthesis; ADP-L-glycero-beta-D-manno-heptose biosynthesis; ADP-L-glycero-beta-D-manno-heptose from D-glycero-beta-D-manno-heptose 7-phosphate: step 1/4.</text>
</comment>
<dbReference type="GO" id="GO:0005524">
    <property type="term" value="F:ATP binding"/>
    <property type="evidence" value="ECO:0007669"/>
    <property type="project" value="UniProtKB-UniRule"/>
</dbReference>
<feature type="region of interest" description="Cytidylyltransferase" evidence="12">
    <location>
        <begin position="348"/>
        <end position="479"/>
    </location>
</feature>
<dbReference type="InterPro" id="IPR029056">
    <property type="entry name" value="Ribokinase-like"/>
</dbReference>
<dbReference type="PANTHER" id="PTHR46969">
    <property type="entry name" value="BIFUNCTIONAL PROTEIN HLDE"/>
    <property type="match status" value="1"/>
</dbReference>
<organism evidence="15 16">
    <name type="scientific">Lichenifustis flavocetrariae</name>
    <dbReference type="NCBI Taxonomy" id="2949735"/>
    <lineage>
        <taxon>Bacteria</taxon>
        <taxon>Pseudomonadati</taxon>
        <taxon>Pseudomonadota</taxon>
        <taxon>Alphaproteobacteria</taxon>
        <taxon>Hyphomicrobiales</taxon>
        <taxon>Lichenihabitantaceae</taxon>
        <taxon>Lichenifustis</taxon>
    </lineage>
</organism>
<dbReference type="Pfam" id="PF01467">
    <property type="entry name" value="CTP_transf_like"/>
    <property type="match status" value="1"/>
</dbReference>
<keyword evidence="16" id="KW-1185">Reference proteome</keyword>
<evidence type="ECO:0000256" key="10">
    <source>
        <dbReference type="ARBA" id="ARBA00023277"/>
    </source>
</evidence>
<keyword evidence="10 12" id="KW-0119">Carbohydrate metabolism</keyword>
<keyword evidence="9 12" id="KW-0511">Multifunctional enzyme</keyword>
<protein>
    <recommendedName>
        <fullName evidence="12">Bifunctional protein HldE</fullName>
    </recommendedName>
    <domain>
        <recommendedName>
            <fullName evidence="12">D-beta-D-heptose 7-phosphate kinase</fullName>
            <ecNumber evidence="12">2.7.1.167</ecNumber>
        </recommendedName>
        <alternativeName>
            <fullName evidence="12">D-beta-D-heptose 7-phosphotransferase</fullName>
        </alternativeName>
        <alternativeName>
            <fullName evidence="12">D-glycero-beta-D-manno-heptose-7-phosphate kinase</fullName>
        </alternativeName>
    </domain>
    <domain>
        <recommendedName>
            <fullName evidence="12">D-beta-D-heptose 1-phosphate adenylyltransferase</fullName>
            <ecNumber evidence="12">2.7.7.70</ecNumber>
        </recommendedName>
        <alternativeName>
            <fullName evidence="12">D-glycero-beta-D-manno-heptose 1-phosphate adenylyltransferase</fullName>
        </alternativeName>
    </domain>
</protein>
<dbReference type="Gene3D" id="3.40.50.620">
    <property type="entry name" value="HUPs"/>
    <property type="match status" value="1"/>
</dbReference>
<comment type="pathway">
    <text evidence="3">Bacterial outer membrane biogenesis; LPS core biosynthesis.</text>
</comment>
<dbReference type="Pfam" id="PF00294">
    <property type="entry name" value="PfkB"/>
    <property type="match status" value="1"/>
</dbReference>
<evidence type="ECO:0000256" key="3">
    <source>
        <dbReference type="ARBA" id="ARBA00004713"/>
    </source>
</evidence>
<dbReference type="NCBIfam" id="TIGR02199">
    <property type="entry name" value="rfaE_dom_II"/>
    <property type="match status" value="1"/>
</dbReference>
<dbReference type="FunFam" id="3.40.1190.20:FF:000002">
    <property type="entry name" value="Bifunctional protein HldE"/>
    <property type="match status" value="1"/>
</dbReference>
<dbReference type="AlphaFoldDB" id="A0AA41YYG2"/>
<dbReference type="Gene3D" id="3.40.1190.20">
    <property type="match status" value="1"/>
</dbReference>
<dbReference type="EC" id="2.7.7.70" evidence="12"/>
<dbReference type="HAMAP" id="MF_01603">
    <property type="entry name" value="HldE"/>
    <property type="match status" value="1"/>
</dbReference>
<dbReference type="GO" id="GO:0033785">
    <property type="term" value="F:heptose 7-phosphate kinase activity"/>
    <property type="evidence" value="ECO:0007669"/>
    <property type="project" value="UniProtKB-UniRule"/>
</dbReference>
<keyword evidence="7 12" id="KW-0418">Kinase</keyword>
<evidence type="ECO:0000259" key="13">
    <source>
        <dbReference type="Pfam" id="PF00294"/>
    </source>
</evidence>
<evidence type="ECO:0000256" key="5">
    <source>
        <dbReference type="ARBA" id="ARBA00022695"/>
    </source>
</evidence>
<dbReference type="CDD" id="cd01172">
    <property type="entry name" value="RfaE_like"/>
    <property type="match status" value="1"/>
</dbReference>
<keyword evidence="8 12" id="KW-0067">ATP-binding</keyword>
<sequence>MLLNFSSKGTVLVVGDVMLDRYVHGRASRLSPEAPVPILKWLRNQRVAGGAANVAANIASLGGGVALASVVGDDEGARELSEVLARFGQQLRPLFAVDPSRPTTLKTRFVSNGQQLLRLDLEEARDIAVASEEELLRFVEEALEAVDVVVLSDYRKGVLTPNVIRHVIDLCGKAGRPVIVDPKHADWTIYRGATVITPNKLELQQATALPCESDGEVEAAARRAAQATGSAILVTRSERGMSLVEADEPAFHILTEAREVFDVSGAGDTVVAVLATSLAAGMTLRQAMSIANAAAGLVVAKQGTATLTITELNRALRRVGPSHAGVISTDQALKLREMWREQGLKVGFTNGCFDILHPGHIQLFEQAAASCDRLIVAINSDASVRRLKGPTRPIQNEMSRAKVIGALFCVDTVVVFEDDTPLDLITTLLPDVLVKGADYREDQVVGADVVKAAGGTVLLADLAEGQSTSSIVARSCSDR</sequence>
<dbReference type="RefSeq" id="WP_282585752.1">
    <property type="nucleotide sequence ID" value="NZ_JAMOIM010000009.1"/>
</dbReference>
<dbReference type="InterPro" id="IPR002173">
    <property type="entry name" value="Carboh/pur_kinase_PfkB_CS"/>
</dbReference>
<dbReference type="EC" id="2.7.1.167" evidence="12"/>